<dbReference type="GO" id="GO:0006606">
    <property type="term" value="P:protein import into nucleus"/>
    <property type="evidence" value="ECO:0007669"/>
    <property type="project" value="TreeGrafter"/>
</dbReference>
<evidence type="ECO:0000259" key="6">
    <source>
        <dbReference type="PROSITE" id="PS50166"/>
    </source>
</evidence>
<proteinExistence type="predicted"/>
<dbReference type="InterPro" id="IPR001494">
    <property type="entry name" value="Importin-beta_N"/>
</dbReference>
<keyword evidence="3" id="KW-0653">Protein transport</keyword>
<dbReference type="InterPro" id="IPR056840">
    <property type="entry name" value="HEAT_IPO9_central"/>
</dbReference>
<evidence type="ECO:0000313" key="7">
    <source>
        <dbReference type="EMBL" id="KAF2219234.1"/>
    </source>
</evidence>
<dbReference type="FunFam" id="1.25.10.10:FF:000373">
    <property type="entry name" value="Importin beta-5 subunit, putative"/>
    <property type="match status" value="1"/>
</dbReference>
<dbReference type="InterPro" id="IPR011989">
    <property type="entry name" value="ARM-like"/>
</dbReference>
<keyword evidence="8" id="KW-1185">Reference proteome</keyword>
<feature type="domain" description="Importin N-terminal" evidence="6">
    <location>
        <begin position="23"/>
        <end position="100"/>
    </location>
</feature>
<feature type="region of interest" description="Disordered" evidence="5">
    <location>
        <begin position="931"/>
        <end position="966"/>
    </location>
</feature>
<evidence type="ECO:0000256" key="5">
    <source>
        <dbReference type="SAM" id="MobiDB-lite"/>
    </source>
</evidence>
<evidence type="ECO:0000256" key="3">
    <source>
        <dbReference type="ARBA" id="ARBA00022927"/>
    </source>
</evidence>
<dbReference type="PANTHER" id="PTHR10997:SF9">
    <property type="entry name" value="IMPORTIN-9"/>
    <property type="match status" value="1"/>
</dbReference>
<dbReference type="SUPFAM" id="SSF48371">
    <property type="entry name" value="ARM repeat"/>
    <property type="match status" value="1"/>
</dbReference>
<comment type="subcellular location">
    <subcellularLocation>
        <location evidence="1">Nucleus</location>
    </subcellularLocation>
</comment>
<dbReference type="EMBL" id="ML992518">
    <property type="protein sequence ID" value="KAF2219234.1"/>
    <property type="molecule type" value="Genomic_DNA"/>
</dbReference>
<dbReference type="InterPro" id="IPR016024">
    <property type="entry name" value="ARM-type_fold"/>
</dbReference>
<dbReference type="GO" id="GO:0031267">
    <property type="term" value="F:small GTPase binding"/>
    <property type="evidence" value="ECO:0007669"/>
    <property type="project" value="InterPro"/>
</dbReference>
<dbReference type="GO" id="GO:0005829">
    <property type="term" value="C:cytosol"/>
    <property type="evidence" value="ECO:0007669"/>
    <property type="project" value="TreeGrafter"/>
</dbReference>
<dbReference type="GO" id="GO:0005635">
    <property type="term" value="C:nuclear envelope"/>
    <property type="evidence" value="ECO:0007669"/>
    <property type="project" value="TreeGrafter"/>
</dbReference>
<name>A0A6A6G0U0_9PEZI</name>
<evidence type="ECO:0000256" key="1">
    <source>
        <dbReference type="ARBA" id="ARBA00004123"/>
    </source>
</evidence>
<dbReference type="PANTHER" id="PTHR10997">
    <property type="entry name" value="IMPORTIN-7, 8, 11"/>
    <property type="match status" value="1"/>
</dbReference>
<protein>
    <submittedName>
        <fullName evidence="7">Armadillo-type protein</fullName>
    </submittedName>
</protein>
<dbReference type="Pfam" id="PF25018">
    <property type="entry name" value="HEAT_IPO9_c"/>
    <property type="match status" value="1"/>
</dbReference>
<organism evidence="7 8">
    <name type="scientific">Elsinoe ampelina</name>
    <dbReference type="NCBI Taxonomy" id="302913"/>
    <lineage>
        <taxon>Eukaryota</taxon>
        <taxon>Fungi</taxon>
        <taxon>Dikarya</taxon>
        <taxon>Ascomycota</taxon>
        <taxon>Pezizomycotina</taxon>
        <taxon>Dothideomycetes</taxon>
        <taxon>Dothideomycetidae</taxon>
        <taxon>Myriangiales</taxon>
        <taxon>Elsinoaceae</taxon>
        <taxon>Elsinoe</taxon>
    </lineage>
</organism>
<keyword evidence="2" id="KW-0813">Transport</keyword>
<evidence type="ECO:0000256" key="4">
    <source>
        <dbReference type="ARBA" id="ARBA00023242"/>
    </source>
</evidence>
<evidence type="ECO:0000256" key="2">
    <source>
        <dbReference type="ARBA" id="ARBA00022448"/>
    </source>
</evidence>
<reference evidence="8" key="1">
    <citation type="journal article" date="2020" name="Stud. Mycol.">
        <title>101 Dothideomycetes genomes: A test case for predicting lifestyles and emergence of pathogens.</title>
        <authorList>
            <person name="Haridas S."/>
            <person name="Albert R."/>
            <person name="Binder M."/>
            <person name="Bloem J."/>
            <person name="LaButti K."/>
            <person name="Salamov A."/>
            <person name="Andreopoulos B."/>
            <person name="Baker S."/>
            <person name="Barry K."/>
            <person name="Bills G."/>
            <person name="Bluhm B."/>
            <person name="Cannon C."/>
            <person name="Castanera R."/>
            <person name="Culley D."/>
            <person name="Daum C."/>
            <person name="Ezra D."/>
            <person name="Gonzalez J."/>
            <person name="Henrissat B."/>
            <person name="Kuo A."/>
            <person name="Liang C."/>
            <person name="Lipzen A."/>
            <person name="Lutzoni F."/>
            <person name="Magnuson J."/>
            <person name="Mondo S."/>
            <person name="Nolan M."/>
            <person name="Ohm R."/>
            <person name="Pangilinan J."/>
            <person name="Park H.-J."/>
            <person name="Ramirez L."/>
            <person name="Alfaro M."/>
            <person name="Sun H."/>
            <person name="Tritt A."/>
            <person name="Yoshinaga Y."/>
            <person name="Zwiers L.-H."/>
            <person name="Turgeon B."/>
            <person name="Goodwin S."/>
            <person name="Spatafora J."/>
            <person name="Crous P."/>
            <person name="Grigoriev I."/>
        </authorList>
    </citation>
    <scope>NUCLEOTIDE SEQUENCE [LARGE SCALE GENOMIC DNA]</scope>
    <source>
        <strain evidence="8">CECT 20119</strain>
    </source>
</reference>
<dbReference type="SMART" id="SM00913">
    <property type="entry name" value="IBN_N"/>
    <property type="match status" value="1"/>
</dbReference>
<gene>
    <name evidence="7" type="ORF">BDZ85DRAFT_322492</name>
</gene>
<dbReference type="AlphaFoldDB" id="A0A6A6G0U0"/>
<keyword evidence="4" id="KW-0539">Nucleus</keyword>
<sequence length="1028" mass="113098">MEQQLAQLLAETQSAQETPRKQAELQLKQLYQHDQFPIGLVALASHDTVPVNIQQSALLVLKKFVETSWSPNLDDFEGQVRINDENKAKLRHQLFEIATGDAQERKIKSAASLVVSKIATADFPDEWPDLLPDLLRLIPQATDGQLHGALKVLQDLVDDCLNEEQFFKVARDLIRTVYDVAANESRKPTLRALAISVFRSSFDTLEMIMEDHKLAVTGFAEETLNAWNPFLLATIKSQLPQPPAEDEKSAASERYRGLVALKLQVVKVLMRIRSVFPSVLAPQSLALFSAVWEDLSTLQSQYQAFYIEDDRQGRLEDGDGLPYTLDFLVLEELDFMQACLRAPPVRKELQRQLQSPETANWVTEVMRLAVNYAHITTEEEGLWDIDLNIFLSEESSVTANYTPRTACGELAIKLGEWIPDATIHGMLAHSQAIFSGESKWKAKEAALYTLNSLLRDIQEVDRTIPAEAAHRFVEFVGQAIHHEEAFLRARGHLVAGSLIKTSGPSLASLGTQFLSNSLSAMTSDESDVVKVSCVRALQSYLSSLEHSQTHPLQVTIIASLSQFLATQDLNDLAESEDVMIALLETLRDAILLDTRVVLADNASGLDLLFTMAAHGASNFQLAMLITETFEEVASTLASTSPESFSALCAKVLPSLTGAFDIANLTEENALTSLAADMLSVLTENGSSPLPPGYVSAVMPKLQHILLVSTHDELLKSATTVVKEMLAHDAEQVFAWHDAGGKGGLEVILIVVDRLLSPTVDDNAGSEVGGLAATLVEKAGSERLGPYLGQLLRAVAVRLATAERAAIIQSLILVFARLSIDNAREVVDFLSQTEVEGRSAFEVVMSKWVENSINFAGYDDIRVNVIALTRLYDLPSTPLPNITVKGDLIVTQSSRIMTRSRAKQNPTQFTSVPADLKILKILVEELLPATGPEPQSAISAATGGSGGLEDDDEEEWEDDPHDFLDLGSGMTKEQLMAFGEGRPEQRGRDDETQRYLVDWFKGLARRPGAEEVWGRLTESEKERLGGWLA</sequence>
<feature type="compositionally biased region" description="Acidic residues" evidence="5">
    <location>
        <begin position="947"/>
        <end position="959"/>
    </location>
</feature>
<dbReference type="Pfam" id="PF03810">
    <property type="entry name" value="IBN_N"/>
    <property type="match status" value="1"/>
</dbReference>
<dbReference type="OrthoDB" id="431626at2759"/>
<dbReference type="Proteomes" id="UP000799538">
    <property type="component" value="Unassembled WGS sequence"/>
</dbReference>
<accession>A0A6A6G0U0</accession>
<evidence type="ECO:0000313" key="8">
    <source>
        <dbReference type="Proteomes" id="UP000799538"/>
    </source>
</evidence>
<dbReference type="PROSITE" id="PS50166">
    <property type="entry name" value="IMPORTIN_B_NT"/>
    <property type="match status" value="1"/>
</dbReference>
<dbReference type="Gene3D" id="1.25.10.10">
    <property type="entry name" value="Leucine-rich Repeat Variant"/>
    <property type="match status" value="1"/>
</dbReference>